<dbReference type="EC" id="2.7.7.6" evidence="1"/>
<protein>
    <recommendedName>
        <fullName evidence="1">DNA-directed RNA polymerase</fullName>
        <ecNumber evidence="1">2.7.7.6</ecNumber>
    </recommendedName>
</protein>
<dbReference type="InterPro" id="IPR007080">
    <property type="entry name" value="RNA_pol_Rpb1_1"/>
</dbReference>
<keyword evidence="7" id="KW-1185">Reference proteome</keyword>
<sequence>MNAELSKPSDLILTRLLVPPNCIRPSVISDLKSGTNEDDLTMKLSEILLINDFISKHHASGAKAQMIQEDWEWLQLHCALFINSETS</sequence>
<dbReference type="GO" id="GO:0003899">
    <property type="term" value="F:DNA-directed RNA polymerase activity"/>
    <property type="evidence" value="ECO:0007669"/>
    <property type="project" value="UniProtKB-EC"/>
</dbReference>
<evidence type="ECO:0000259" key="6">
    <source>
        <dbReference type="Pfam" id="PF04997"/>
    </source>
</evidence>
<evidence type="ECO:0000313" key="8">
    <source>
        <dbReference type="RefSeq" id="XP_008486462.1"/>
    </source>
</evidence>
<reference evidence="8" key="1">
    <citation type="submission" date="2025-08" db="UniProtKB">
        <authorList>
            <consortium name="RefSeq"/>
        </authorList>
    </citation>
    <scope>IDENTIFICATION</scope>
</reference>
<proteinExistence type="predicted"/>
<dbReference type="STRING" id="121845.A0A1S3DQZ0"/>
<evidence type="ECO:0000256" key="2">
    <source>
        <dbReference type="ARBA" id="ARBA00022478"/>
    </source>
</evidence>
<keyword evidence="4" id="KW-0548">Nucleotidyltransferase</keyword>
<feature type="domain" description="RNA polymerase Rpb1" evidence="6">
    <location>
        <begin position="1"/>
        <end position="86"/>
    </location>
</feature>
<dbReference type="PANTHER" id="PTHR19376">
    <property type="entry name" value="DNA-DIRECTED RNA POLYMERASE"/>
    <property type="match status" value="1"/>
</dbReference>
<evidence type="ECO:0000256" key="3">
    <source>
        <dbReference type="ARBA" id="ARBA00022679"/>
    </source>
</evidence>
<keyword evidence="2" id="KW-0240">DNA-directed RNA polymerase</keyword>
<gene>
    <name evidence="8" type="primary">LOC103523172</name>
</gene>
<name>A0A1S3DQZ0_DIACI</name>
<dbReference type="GO" id="GO:0006351">
    <property type="term" value="P:DNA-templated transcription"/>
    <property type="evidence" value="ECO:0007669"/>
    <property type="project" value="InterPro"/>
</dbReference>
<dbReference type="GeneID" id="103523172"/>
<keyword evidence="5" id="KW-0804">Transcription</keyword>
<dbReference type="SUPFAM" id="SSF64484">
    <property type="entry name" value="beta and beta-prime subunits of DNA dependent RNA-polymerase"/>
    <property type="match status" value="1"/>
</dbReference>
<dbReference type="AlphaFoldDB" id="A0A1S3DQZ0"/>
<dbReference type="Proteomes" id="UP000079169">
    <property type="component" value="Unplaced"/>
</dbReference>
<feature type="non-terminal residue" evidence="8">
    <location>
        <position position="87"/>
    </location>
</feature>
<evidence type="ECO:0000256" key="1">
    <source>
        <dbReference type="ARBA" id="ARBA00012418"/>
    </source>
</evidence>
<evidence type="ECO:0000256" key="5">
    <source>
        <dbReference type="ARBA" id="ARBA00023163"/>
    </source>
</evidence>
<dbReference type="RefSeq" id="XP_008486462.1">
    <property type="nucleotide sequence ID" value="XM_008488240.2"/>
</dbReference>
<keyword evidence="3" id="KW-0808">Transferase</keyword>
<dbReference type="PANTHER" id="PTHR19376:SF32">
    <property type="entry name" value="DNA-DIRECTED RNA POLYMERASE III SUBUNIT RPC1"/>
    <property type="match status" value="1"/>
</dbReference>
<accession>A0A1S3DQZ0</accession>
<dbReference type="PaxDb" id="121845-A0A1S3DQZ0"/>
<dbReference type="InterPro" id="IPR045867">
    <property type="entry name" value="DNA-dir_RpoC_beta_prime"/>
</dbReference>
<dbReference type="KEGG" id="dci:103523172"/>
<evidence type="ECO:0000313" key="7">
    <source>
        <dbReference type="Proteomes" id="UP000079169"/>
    </source>
</evidence>
<dbReference type="GO" id="GO:0003677">
    <property type="term" value="F:DNA binding"/>
    <property type="evidence" value="ECO:0007669"/>
    <property type="project" value="InterPro"/>
</dbReference>
<organism evidence="7 8">
    <name type="scientific">Diaphorina citri</name>
    <name type="common">Asian citrus psyllid</name>
    <dbReference type="NCBI Taxonomy" id="121845"/>
    <lineage>
        <taxon>Eukaryota</taxon>
        <taxon>Metazoa</taxon>
        <taxon>Ecdysozoa</taxon>
        <taxon>Arthropoda</taxon>
        <taxon>Hexapoda</taxon>
        <taxon>Insecta</taxon>
        <taxon>Pterygota</taxon>
        <taxon>Neoptera</taxon>
        <taxon>Paraneoptera</taxon>
        <taxon>Hemiptera</taxon>
        <taxon>Sternorrhyncha</taxon>
        <taxon>Psylloidea</taxon>
        <taxon>Psyllidae</taxon>
        <taxon>Diaphorininae</taxon>
        <taxon>Diaphorina</taxon>
    </lineage>
</organism>
<evidence type="ECO:0000256" key="4">
    <source>
        <dbReference type="ARBA" id="ARBA00022695"/>
    </source>
</evidence>
<dbReference type="Pfam" id="PF04997">
    <property type="entry name" value="RNA_pol_Rpb1_1"/>
    <property type="match status" value="1"/>
</dbReference>
<dbReference type="GO" id="GO:0005666">
    <property type="term" value="C:RNA polymerase III complex"/>
    <property type="evidence" value="ECO:0007669"/>
    <property type="project" value="TreeGrafter"/>
</dbReference>